<dbReference type="Proteomes" id="UP000694892">
    <property type="component" value="Unassembled WGS sequence"/>
</dbReference>
<protein>
    <submittedName>
        <fullName evidence="2">Uncharacterized protein</fullName>
    </submittedName>
</protein>
<evidence type="ECO:0000313" key="2">
    <source>
        <dbReference type="EMBL" id="OCT56361.1"/>
    </source>
</evidence>
<name>A0A974GZH8_XENLA</name>
<organism evidence="2">
    <name type="scientific">Xenopus laevis</name>
    <name type="common">African clawed frog</name>
    <dbReference type="NCBI Taxonomy" id="8355"/>
    <lineage>
        <taxon>Eukaryota</taxon>
        <taxon>Metazoa</taxon>
        <taxon>Chordata</taxon>
        <taxon>Craniata</taxon>
        <taxon>Vertebrata</taxon>
        <taxon>Euteleostomi</taxon>
        <taxon>Amphibia</taxon>
        <taxon>Batrachia</taxon>
        <taxon>Anura</taxon>
        <taxon>Pipoidea</taxon>
        <taxon>Pipidae</taxon>
        <taxon>Xenopodinae</taxon>
        <taxon>Xenopus</taxon>
        <taxon>Xenopus</taxon>
    </lineage>
</organism>
<dbReference type="AlphaFoldDB" id="A0A974GZH8"/>
<dbReference type="EMBL" id="KV467291">
    <property type="protein sequence ID" value="OCT56361.1"/>
    <property type="molecule type" value="Genomic_DNA"/>
</dbReference>
<keyword evidence="1" id="KW-0732">Signal</keyword>
<evidence type="ECO:0000256" key="1">
    <source>
        <dbReference type="SAM" id="SignalP"/>
    </source>
</evidence>
<reference evidence="2" key="1">
    <citation type="submission" date="2016-05" db="EMBL/GenBank/DDBJ databases">
        <title>WGS assembly of Xenopus laevis.</title>
        <authorList>
            <person name="Session A."/>
            <person name="Uno Y."/>
            <person name="Kwon T."/>
            <person name="Chapman J."/>
            <person name="Toyoda A."/>
            <person name="Takahashi S."/>
            <person name="Fukui A."/>
            <person name="Hikosaka A."/>
            <person name="Putnam N."/>
            <person name="Stites J."/>
            <person name="Van Heeringen S."/>
            <person name="Quigley I."/>
            <person name="Heinz S."/>
            <person name="Hellsten U."/>
            <person name="Lyons J."/>
            <person name="Suzuki A."/>
            <person name="Kondo M."/>
            <person name="Ogino H."/>
            <person name="Ochi H."/>
            <person name="Bogdanovic O."/>
            <person name="Lister R."/>
            <person name="Georgiou G."/>
            <person name="Paranjpe S."/>
            <person name="Van Kruijsbergen I."/>
            <person name="Mozaffari S."/>
            <person name="Shu S."/>
            <person name="Schmutz J."/>
            <person name="Jenkins J."/>
            <person name="Grimwood J."/>
            <person name="Carlson J."/>
            <person name="Mitros T."/>
            <person name="Simakov O."/>
            <person name="Heald R."/>
            <person name="Miller K."/>
            <person name="Haudenschild C."/>
            <person name="Kuroki Y."/>
            <person name="Tanaka T."/>
            <person name="Michiue T."/>
            <person name="Watanabe M."/>
            <person name="Kinoshita T."/>
            <person name="Ohta Y."/>
            <person name="Mawaribuchi S."/>
            <person name="Suzuki Y."/>
            <person name="Haramoto Y."/>
            <person name="Yamamoto T."/>
            <person name="Takagi C."/>
            <person name="Kitzman J."/>
            <person name="Shendure J."/>
            <person name="Nakayama T."/>
            <person name="Izutsu Y."/>
            <person name="Robert J."/>
            <person name="Dichmann D."/>
            <person name="Flajnik M."/>
            <person name="Houston D."/>
            <person name="Marcotte E."/>
            <person name="Wallingford J."/>
            <person name="Ito Y."/>
            <person name="Asashima M."/>
            <person name="Ueno N."/>
            <person name="Matsuda Y."/>
            <person name="Jan Veenstra G."/>
            <person name="Fujiyama A."/>
            <person name="Harland R."/>
            <person name="Taira M."/>
            <person name="Rokhsar D.S."/>
        </authorList>
    </citation>
    <scope>NUCLEOTIDE SEQUENCE</scope>
    <source>
        <strain evidence="2">J</strain>
        <tissue evidence="2">Blood</tissue>
    </source>
</reference>
<accession>A0A974GZH8</accession>
<gene>
    <name evidence="2" type="ORF">XELAEV_18000204mg</name>
</gene>
<feature type="chain" id="PRO_5037524467" evidence="1">
    <location>
        <begin position="21"/>
        <end position="73"/>
    </location>
</feature>
<proteinExistence type="predicted"/>
<feature type="signal peptide" evidence="1">
    <location>
        <begin position="1"/>
        <end position="20"/>
    </location>
</feature>
<sequence length="73" mass="8083">MFKGKFLCVFFAVLIANSMAKPGGFADEDGINKRGVRRFPTFTDTNRLIDLVEELPARVGGDSTVDHYGMQIT</sequence>